<accession>A0A3D4SZR5</accession>
<evidence type="ECO:0000313" key="1">
    <source>
        <dbReference type="EMBL" id="HCT14763.1"/>
    </source>
</evidence>
<dbReference type="RefSeq" id="WP_273052010.1">
    <property type="nucleotide sequence ID" value="NZ_DAITTW010000024.1"/>
</dbReference>
<name>A0A3D4SZR5_9CORY</name>
<dbReference type="AlphaFoldDB" id="A0A3D4SZR5"/>
<organism evidence="1 2">
    <name type="scientific">Corynebacterium nuruki</name>
    <dbReference type="NCBI Taxonomy" id="1032851"/>
    <lineage>
        <taxon>Bacteria</taxon>
        <taxon>Bacillati</taxon>
        <taxon>Actinomycetota</taxon>
        <taxon>Actinomycetes</taxon>
        <taxon>Mycobacteriales</taxon>
        <taxon>Corynebacteriaceae</taxon>
        <taxon>Corynebacterium</taxon>
    </lineage>
</organism>
<evidence type="ECO:0008006" key="3">
    <source>
        <dbReference type="Google" id="ProtNLM"/>
    </source>
</evidence>
<dbReference type="EMBL" id="DQID01000212">
    <property type="protein sequence ID" value="HCT14763.1"/>
    <property type="molecule type" value="Genomic_DNA"/>
</dbReference>
<dbReference type="InterPro" id="IPR009351">
    <property type="entry name" value="AlkZ-like"/>
</dbReference>
<gene>
    <name evidence="1" type="ORF">DIW82_08250</name>
</gene>
<dbReference type="Proteomes" id="UP000261739">
    <property type="component" value="Unassembled WGS sequence"/>
</dbReference>
<proteinExistence type="predicted"/>
<dbReference type="STRING" id="863239.GCA_000213935_01605"/>
<reference evidence="1 2" key="1">
    <citation type="journal article" date="2018" name="Nat. Biotechnol.">
        <title>A standardized bacterial taxonomy based on genome phylogeny substantially revises the tree of life.</title>
        <authorList>
            <person name="Parks D.H."/>
            <person name="Chuvochina M."/>
            <person name="Waite D.W."/>
            <person name="Rinke C."/>
            <person name="Skarshewski A."/>
            <person name="Chaumeil P.A."/>
            <person name="Hugenholtz P."/>
        </authorList>
    </citation>
    <scope>NUCLEOTIDE SEQUENCE [LARGE SCALE GENOMIC DNA]</scope>
    <source>
        <strain evidence="1">UBA11247</strain>
    </source>
</reference>
<evidence type="ECO:0000313" key="2">
    <source>
        <dbReference type="Proteomes" id="UP000261739"/>
    </source>
</evidence>
<dbReference type="Pfam" id="PF06224">
    <property type="entry name" value="AlkZ-like"/>
    <property type="match status" value="1"/>
</dbReference>
<comment type="caution">
    <text evidence="1">The sequence shown here is derived from an EMBL/GenBank/DDBJ whole genome shotgun (WGS) entry which is preliminary data.</text>
</comment>
<dbReference type="PANTHER" id="PTHR38479:SF2">
    <property type="entry name" value="WINGED HELIX DNA-BINDING DOMAIN-CONTAINING PROTEIN"/>
    <property type="match status" value="1"/>
</dbReference>
<protein>
    <recommendedName>
        <fullName evidence="3">Winged helix DNA-binding domain-containing protein</fullName>
    </recommendedName>
</protein>
<dbReference type="PANTHER" id="PTHR38479">
    <property type="entry name" value="LMO0824 PROTEIN"/>
    <property type="match status" value="1"/>
</dbReference>
<sequence>MTSQTPSVTTDQVIAFRLRNHGLLDRAPVTELAQAVGTCGIQDSPPGSAALALHARVDLTPEDLSAAVSTQKSLVTTWSMRGAPFLIPTRDAAVFTTGVLPPTEAGRLHLIRGVERDLDRLNLTLNEATGLVREEIRGVLAGRQLTVTELGGEIAPRVAGHLPEAARDVWDSEGPHAAGQPVGEAVVHFVLRILTLEGVICIVPGRGSRFALVDDWCGAPFPTMEPTAARTELLRRYLHCDGPSTRSDFAAWQGVTATDAKAWWDLLADELTELDHAGRRACALTTDVDDLLGDASFPGDAVRFLPPRDPYTQCRDRETLVAKEHHRTVWAPVGAPGTILVGGRIAGVWRPKKSGRSLTVTVSPFSPLSPSTVEALEQEAESLGPFRGVDRVVLTVDG</sequence>